<feature type="region of interest" description="Disordered" evidence="1">
    <location>
        <begin position="1"/>
        <end position="38"/>
    </location>
</feature>
<dbReference type="RefSeq" id="WP_386766072.1">
    <property type="nucleotide sequence ID" value="NZ_JBHSTI010000008.1"/>
</dbReference>
<reference evidence="3" key="1">
    <citation type="journal article" date="2019" name="Int. J. Syst. Evol. Microbiol.">
        <title>The Global Catalogue of Microorganisms (GCM) 10K type strain sequencing project: providing services to taxonomists for standard genome sequencing and annotation.</title>
        <authorList>
            <consortium name="The Broad Institute Genomics Platform"/>
            <consortium name="The Broad Institute Genome Sequencing Center for Infectious Disease"/>
            <person name="Wu L."/>
            <person name="Ma J."/>
        </authorList>
    </citation>
    <scope>NUCLEOTIDE SEQUENCE [LARGE SCALE GENOMIC DNA]</scope>
    <source>
        <strain evidence="3">CGMCC 4.7317</strain>
    </source>
</reference>
<dbReference type="Proteomes" id="UP001596138">
    <property type="component" value="Unassembled WGS sequence"/>
</dbReference>
<sequence length="279" mass="29188">MTLIPPARASSGLPASGRAGAPAPHPRPSEILSAGLDRNRRVREQVEQLIAEPSLLGPDFSPVRRLDGPTPASGPLVGWKAVGRGAPGTDVADTLSLLEQASSLGLVERLDWAFRCHAFDVAMDAGLTGELHLTPEPETFGGACPPRLAVAWLRGRRALNICAELHEDAFADLTRLQAAAEEMTGWGWHLVVADVSGTNASATAESMMGTLRPAYVQVDVSRPHRDEVASRRLLDAGRDAGAAVLAVGVSTQADLDLALELGATTARGPLVGAVSSVPR</sequence>
<organism evidence="2 3">
    <name type="scientific">Longivirga aurantiaca</name>
    <dbReference type="NCBI Taxonomy" id="1837743"/>
    <lineage>
        <taxon>Bacteria</taxon>
        <taxon>Bacillati</taxon>
        <taxon>Actinomycetota</taxon>
        <taxon>Actinomycetes</taxon>
        <taxon>Sporichthyales</taxon>
        <taxon>Sporichthyaceae</taxon>
        <taxon>Longivirga</taxon>
    </lineage>
</organism>
<evidence type="ECO:0008006" key="4">
    <source>
        <dbReference type="Google" id="ProtNLM"/>
    </source>
</evidence>
<dbReference type="EMBL" id="JBHSTI010000008">
    <property type="protein sequence ID" value="MFC6238133.1"/>
    <property type="molecule type" value="Genomic_DNA"/>
</dbReference>
<comment type="caution">
    <text evidence="2">The sequence shown here is derived from an EMBL/GenBank/DDBJ whole genome shotgun (WGS) entry which is preliminary data.</text>
</comment>
<gene>
    <name evidence="2" type="ORF">ACFQGU_09595</name>
</gene>
<dbReference type="Gene3D" id="3.20.20.450">
    <property type="entry name" value="EAL domain"/>
    <property type="match status" value="1"/>
</dbReference>
<evidence type="ECO:0000313" key="2">
    <source>
        <dbReference type="EMBL" id="MFC6238133.1"/>
    </source>
</evidence>
<evidence type="ECO:0000256" key="1">
    <source>
        <dbReference type="SAM" id="MobiDB-lite"/>
    </source>
</evidence>
<proteinExistence type="predicted"/>
<accession>A0ABW1T206</accession>
<name>A0ABW1T206_9ACTN</name>
<keyword evidence="3" id="KW-1185">Reference proteome</keyword>
<protein>
    <recommendedName>
        <fullName evidence="4">EAL domain-containing protein</fullName>
    </recommendedName>
</protein>
<dbReference type="SUPFAM" id="SSF141868">
    <property type="entry name" value="EAL domain-like"/>
    <property type="match status" value="1"/>
</dbReference>
<dbReference type="InterPro" id="IPR035919">
    <property type="entry name" value="EAL_sf"/>
</dbReference>
<evidence type="ECO:0000313" key="3">
    <source>
        <dbReference type="Proteomes" id="UP001596138"/>
    </source>
</evidence>
<feature type="compositionally biased region" description="Low complexity" evidence="1">
    <location>
        <begin position="1"/>
        <end position="22"/>
    </location>
</feature>